<evidence type="ECO:0000256" key="3">
    <source>
        <dbReference type="ARBA" id="ARBA00012643"/>
    </source>
</evidence>
<sequence length="284" mass="32050">RIQSYEGKVMHLNLSLPEDPELVAMVKDEMDAPDVVTGKIGKARVFLDGSCTKSECNLGNMITDAFVQYVADIYVGPYWTDAPIAIVPGNIIRGNINTTIHKGRILAEEVGSVIEDVYELVTFQVSGDDLYKCFEYALSFQHKHAGDRFLQVSGIRLVYDNRRASGSRIVRLNARCAFCDVPAYEPVNRKALYNVTSVVTLQFHEYSFGDSIITYFVIHNVSNFEAVLSYINQRKFVSASINDRITQKPLHSSIGVRIHKTILETFRFITAVIIGFRTVYYVKL</sequence>
<dbReference type="Pfam" id="PF02872">
    <property type="entry name" value="5_nucleotid_C"/>
    <property type="match status" value="1"/>
</dbReference>
<name>A0A0T6BHC2_9SCAR</name>
<proteinExistence type="inferred from homology"/>
<evidence type="ECO:0000256" key="2">
    <source>
        <dbReference type="ARBA" id="ARBA00006654"/>
    </source>
</evidence>
<dbReference type="OrthoDB" id="7722975at2759"/>
<organism evidence="5 6">
    <name type="scientific">Oryctes borbonicus</name>
    <dbReference type="NCBI Taxonomy" id="1629725"/>
    <lineage>
        <taxon>Eukaryota</taxon>
        <taxon>Metazoa</taxon>
        <taxon>Ecdysozoa</taxon>
        <taxon>Arthropoda</taxon>
        <taxon>Hexapoda</taxon>
        <taxon>Insecta</taxon>
        <taxon>Pterygota</taxon>
        <taxon>Neoptera</taxon>
        <taxon>Endopterygota</taxon>
        <taxon>Coleoptera</taxon>
        <taxon>Polyphaga</taxon>
        <taxon>Scarabaeiformia</taxon>
        <taxon>Scarabaeidae</taxon>
        <taxon>Dynastinae</taxon>
        <taxon>Oryctes</taxon>
    </lineage>
</organism>
<dbReference type="InterPro" id="IPR008334">
    <property type="entry name" value="5'-Nucleotdase_C"/>
</dbReference>
<dbReference type="SUPFAM" id="SSF55816">
    <property type="entry name" value="5'-nucleotidase (syn. UDP-sugar hydrolase), C-terminal domain"/>
    <property type="match status" value="1"/>
</dbReference>
<dbReference type="EMBL" id="LJIG01000232">
    <property type="protein sequence ID" value="KRT86708.1"/>
    <property type="molecule type" value="Genomic_DNA"/>
</dbReference>
<dbReference type="EC" id="3.1.3.5" evidence="3"/>
<dbReference type="InterPro" id="IPR036907">
    <property type="entry name" value="5'-Nucleotdase_C_sf"/>
</dbReference>
<dbReference type="GO" id="GO:0008253">
    <property type="term" value="F:5'-nucleotidase activity"/>
    <property type="evidence" value="ECO:0007669"/>
    <property type="project" value="UniProtKB-EC"/>
</dbReference>
<gene>
    <name evidence="5" type="ORF">AMK59_319</name>
</gene>
<feature type="domain" description="5'-Nucleotidase C-terminal" evidence="4">
    <location>
        <begin position="40"/>
        <end position="197"/>
    </location>
</feature>
<evidence type="ECO:0000256" key="1">
    <source>
        <dbReference type="ARBA" id="ARBA00000815"/>
    </source>
</evidence>
<dbReference type="Gene3D" id="3.90.780.10">
    <property type="entry name" value="5'-Nucleotidase, C-terminal domain"/>
    <property type="match status" value="1"/>
</dbReference>
<evidence type="ECO:0000313" key="6">
    <source>
        <dbReference type="Proteomes" id="UP000051574"/>
    </source>
</evidence>
<dbReference type="PANTHER" id="PTHR11575:SF24">
    <property type="entry name" value="5'-NUCLEOTIDASE"/>
    <property type="match status" value="1"/>
</dbReference>
<comment type="catalytic activity">
    <reaction evidence="1">
        <text>a ribonucleoside 5'-phosphate + H2O = a ribonucleoside + phosphate</text>
        <dbReference type="Rhea" id="RHEA:12484"/>
        <dbReference type="ChEBI" id="CHEBI:15377"/>
        <dbReference type="ChEBI" id="CHEBI:18254"/>
        <dbReference type="ChEBI" id="CHEBI:43474"/>
        <dbReference type="ChEBI" id="CHEBI:58043"/>
        <dbReference type="EC" id="3.1.3.5"/>
    </reaction>
</comment>
<comment type="similarity">
    <text evidence="2">Belongs to the 5'-nucleotidase family.</text>
</comment>
<dbReference type="PANTHER" id="PTHR11575">
    <property type="entry name" value="5'-NUCLEOTIDASE-RELATED"/>
    <property type="match status" value="1"/>
</dbReference>
<reference evidence="5 6" key="1">
    <citation type="submission" date="2015-09" db="EMBL/GenBank/DDBJ databases">
        <title>Draft genome of the scarab beetle Oryctes borbonicus.</title>
        <authorList>
            <person name="Meyer J.M."/>
            <person name="Markov G.V."/>
            <person name="Baskaran P."/>
            <person name="Herrmann M."/>
            <person name="Sommer R.J."/>
            <person name="Roedelsperger C."/>
        </authorList>
    </citation>
    <scope>NUCLEOTIDE SEQUENCE [LARGE SCALE GENOMIC DNA]</scope>
    <source>
        <strain evidence="5">OB123</strain>
        <tissue evidence="5">Whole animal</tissue>
    </source>
</reference>
<keyword evidence="6" id="KW-1185">Reference proteome</keyword>
<accession>A0A0T6BHC2</accession>
<feature type="non-terminal residue" evidence="5">
    <location>
        <position position="1"/>
    </location>
</feature>
<evidence type="ECO:0000259" key="4">
    <source>
        <dbReference type="Pfam" id="PF02872"/>
    </source>
</evidence>
<dbReference type="GO" id="GO:0005886">
    <property type="term" value="C:plasma membrane"/>
    <property type="evidence" value="ECO:0007669"/>
    <property type="project" value="TreeGrafter"/>
</dbReference>
<dbReference type="AlphaFoldDB" id="A0A0T6BHC2"/>
<comment type="caution">
    <text evidence="5">The sequence shown here is derived from an EMBL/GenBank/DDBJ whole genome shotgun (WGS) entry which is preliminary data.</text>
</comment>
<dbReference type="GO" id="GO:0006196">
    <property type="term" value="P:AMP catabolic process"/>
    <property type="evidence" value="ECO:0007669"/>
    <property type="project" value="TreeGrafter"/>
</dbReference>
<dbReference type="InterPro" id="IPR006179">
    <property type="entry name" value="5_nucleotidase/apyrase"/>
</dbReference>
<dbReference type="Proteomes" id="UP000051574">
    <property type="component" value="Unassembled WGS sequence"/>
</dbReference>
<evidence type="ECO:0000313" key="5">
    <source>
        <dbReference type="EMBL" id="KRT86708.1"/>
    </source>
</evidence>
<protein>
    <recommendedName>
        <fullName evidence="3">5'-nucleotidase</fullName>
        <ecNumber evidence="3">3.1.3.5</ecNumber>
    </recommendedName>
</protein>